<comment type="subcellular location">
    <subcellularLocation>
        <location evidence="1">Cell envelope</location>
    </subcellularLocation>
</comment>
<evidence type="ECO:0000313" key="6">
    <source>
        <dbReference type="EMBL" id="PXF32617.1"/>
    </source>
</evidence>
<feature type="signal peptide" evidence="4">
    <location>
        <begin position="1"/>
        <end position="21"/>
    </location>
</feature>
<dbReference type="InterPro" id="IPR028082">
    <property type="entry name" value="Peripla_BP_I"/>
</dbReference>
<sequence length="307" mass="32312">MLKTSVAAVFAASLGITAAHATELKSIGLSVSDLGNPFFVQIAKGAEKKAKELGGDNVKVTVVSSAYDLQRQVSQIDDFIAKKVDLILISAADPKGIAPAVIRAKAAGIKVLAVDVAAEGADATITTNNVQAGDIACEYLAKKMEYKGDVVIINGPPVSAVVDRVDGCKNVLSKYPDIKLLSDKQNAGGSREGGLEKMTSLLTAYPKLKGVFAINDPTAIGAELAAKQARRSDFIITSVDGAPVAQEALKKPESMLVATAAQFPNLMAEKAVEVGYDMLNGKMPDQQVILIPAELVNKDNVKDYRGW</sequence>
<name>A0ABX5M160_9GAMM</name>
<evidence type="ECO:0000313" key="7">
    <source>
        <dbReference type="Proteomes" id="UP000248090"/>
    </source>
</evidence>
<comment type="similarity">
    <text evidence="2">Belongs to the bacterial solute-binding protein 2 family.</text>
</comment>
<feature type="chain" id="PRO_5046129840" evidence="4">
    <location>
        <begin position="22"/>
        <end position="307"/>
    </location>
</feature>
<dbReference type="PANTHER" id="PTHR46847:SF2">
    <property type="entry name" value="ABC TRANSPORTER SUGAR-BINDING PROTEIN"/>
    <property type="match status" value="1"/>
</dbReference>
<evidence type="ECO:0000256" key="1">
    <source>
        <dbReference type="ARBA" id="ARBA00004196"/>
    </source>
</evidence>
<protein>
    <submittedName>
        <fullName evidence="6">Transcriptional regulator</fullName>
    </submittedName>
</protein>
<dbReference type="EMBL" id="LAPT01000013">
    <property type="protein sequence ID" value="PXF32617.1"/>
    <property type="molecule type" value="Genomic_DNA"/>
</dbReference>
<comment type="caution">
    <text evidence="6">The sequence shown here is derived from an EMBL/GenBank/DDBJ whole genome shotgun (WGS) entry which is preliminary data.</text>
</comment>
<dbReference type="SUPFAM" id="SSF53822">
    <property type="entry name" value="Periplasmic binding protein-like I"/>
    <property type="match status" value="1"/>
</dbReference>
<dbReference type="Gene3D" id="3.40.50.2300">
    <property type="match status" value="2"/>
</dbReference>
<feature type="domain" description="Periplasmic binding protein" evidence="5">
    <location>
        <begin position="27"/>
        <end position="282"/>
    </location>
</feature>
<dbReference type="CDD" id="cd06321">
    <property type="entry name" value="PBP1_ABC_sugar_binding-like"/>
    <property type="match status" value="1"/>
</dbReference>
<dbReference type="PANTHER" id="PTHR46847">
    <property type="entry name" value="D-ALLOSE-BINDING PERIPLASMIC PROTEIN-RELATED"/>
    <property type="match status" value="1"/>
</dbReference>
<evidence type="ECO:0000256" key="3">
    <source>
        <dbReference type="ARBA" id="ARBA00022729"/>
    </source>
</evidence>
<reference evidence="6 7" key="1">
    <citation type="submission" date="2015-03" db="EMBL/GenBank/DDBJ databases">
        <authorList>
            <person name="Krishnan R."/>
            <person name="Midha S."/>
            <person name="Patil P.B."/>
            <person name="Rameshkumar N."/>
        </authorList>
    </citation>
    <scope>NUCLEOTIDE SEQUENCE [LARGE SCALE GENOMIC DNA]</scope>
    <source>
        <strain evidence="6 7">L1E11</strain>
    </source>
</reference>
<evidence type="ECO:0000256" key="2">
    <source>
        <dbReference type="ARBA" id="ARBA00007639"/>
    </source>
</evidence>
<organism evidence="6 7">
    <name type="scientific">Pokkaliibacter plantistimulans</name>
    <dbReference type="NCBI Taxonomy" id="1635171"/>
    <lineage>
        <taxon>Bacteria</taxon>
        <taxon>Pseudomonadati</taxon>
        <taxon>Pseudomonadota</taxon>
        <taxon>Gammaproteobacteria</taxon>
        <taxon>Oceanospirillales</taxon>
        <taxon>Balneatrichaceae</taxon>
        <taxon>Pokkaliibacter</taxon>
    </lineage>
</organism>
<keyword evidence="7" id="KW-1185">Reference proteome</keyword>
<keyword evidence="3 4" id="KW-0732">Signal</keyword>
<accession>A0ABX5M160</accession>
<dbReference type="Pfam" id="PF13407">
    <property type="entry name" value="Peripla_BP_4"/>
    <property type="match status" value="1"/>
</dbReference>
<evidence type="ECO:0000256" key="4">
    <source>
        <dbReference type="SAM" id="SignalP"/>
    </source>
</evidence>
<proteinExistence type="inferred from homology"/>
<gene>
    <name evidence="6" type="ORF">WH50_03525</name>
</gene>
<evidence type="ECO:0000259" key="5">
    <source>
        <dbReference type="Pfam" id="PF13407"/>
    </source>
</evidence>
<dbReference type="InterPro" id="IPR025997">
    <property type="entry name" value="SBP_2_dom"/>
</dbReference>
<dbReference type="Proteomes" id="UP000248090">
    <property type="component" value="Unassembled WGS sequence"/>
</dbReference>